<keyword evidence="15" id="KW-0482">Metalloprotease</keyword>
<evidence type="ECO:0000259" key="22">
    <source>
        <dbReference type="Pfam" id="PF04389"/>
    </source>
</evidence>
<dbReference type="PANTHER" id="PTHR12053:SF3">
    <property type="entry name" value="CARBOXYPEPTIDASE Q"/>
    <property type="match status" value="1"/>
</dbReference>
<keyword evidence="12" id="KW-0256">Endoplasmic reticulum</keyword>
<keyword evidence="17" id="KW-0325">Glycoprotein</keyword>
<protein>
    <recommendedName>
        <fullName evidence="5">Carboxypeptidase Q</fullName>
    </recommendedName>
    <alternativeName>
        <fullName evidence="20">Plasma glutamate carboxypeptidase</fullName>
    </alternativeName>
</protein>
<reference evidence="23 24" key="1">
    <citation type="submission" date="2024-01" db="EMBL/GenBank/DDBJ databases">
        <title>Hyphobacterium bacterium isolated from marine sediment.</title>
        <authorList>
            <person name="Zhao S."/>
        </authorList>
    </citation>
    <scope>NUCLEOTIDE SEQUENCE [LARGE SCALE GENOMIC DNA]</scope>
    <source>
        <strain evidence="23 24">Y60-23</strain>
    </source>
</reference>
<comment type="caution">
    <text evidence="23">The sequence shown here is derived from an EMBL/GenBank/DDBJ whole genome shotgun (WGS) entry which is preliminary data.</text>
</comment>
<comment type="subunit">
    <text evidence="19">Homodimer. The monomeric form is inactive while the homodimer is active.</text>
</comment>
<evidence type="ECO:0000256" key="5">
    <source>
        <dbReference type="ARBA" id="ARBA00014116"/>
    </source>
</evidence>
<comment type="subcellular location">
    <subcellularLocation>
        <location evidence="1">Endoplasmic reticulum</location>
    </subcellularLocation>
    <subcellularLocation>
        <location evidence="3">Golgi apparatus</location>
    </subcellularLocation>
    <subcellularLocation>
        <location evidence="2">Lysosome</location>
    </subcellularLocation>
    <subcellularLocation>
        <location evidence="4">Secreted</location>
    </subcellularLocation>
</comment>
<evidence type="ECO:0000256" key="3">
    <source>
        <dbReference type="ARBA" id="ARBA00004555"/>
    </source>
</evidence>
<dbReference type="EMBL" id="JAZDRO010000004">
    <property type="protein sequence ID" value="MEE2567092.1"/>
    <property type="molecule type" value="Genomic_DNA"/>
</dbReference>
<keyword evidence="10 21" id="KW-0732">Signal</keyword>
<evidence type="ECO:0000256" key="7">
    <source>
        <dbReference type="ARBA" id="ARBA00022645"/>
    </source>
</evidence>
<evidence type="ECO:0000256" key="4">
    <source>
        <dbReference type="ARBA" id="ARBA00004613"/>
    </source>
</evidence>
<evidence type="ECO:0000256" key="8">
    <source>
        <dbReference type="ARBA" id="ARBA00022670"/>
    </source>
</evidence>
<gene>
    <name evidence="23" type="ORF">V0U35_10430</name>
</gene>
<keyword evidence="16" id="KW-0865">Zymogen</keyword>
<dbReference type="SUPFAM" id="SSF53187">
    <property type="entry name" value="Zn-dependent exopeptidases"/>
    <property type="match status" value="1"/>
</dbReference>
<dbReference type="Gene3D" id="3.40.630.10">
    <property type="entry name" value="Zn peptidases"/>
    <property type="match status" value="1"/>
</dbReference>
<evidence type="ECO:0000256" key="6">
    <source>
        <dbReference type="ARBA" id="ARBA00022525"/>
    </source>
</evidence>
<evidence type="ECO:0000256" key="2">
    <source>
        <dbReference type="ARBA" id="ARBA00004371"/>
    </source>
</evidence>
<name>A0ABU7M0M9_9PROT</name>
<keyword evidence="14" id="KW-0333">Golgi apparatus</keyword>
<evidence type="ECO:0000256" key="13">
    <source>
        <dbReference type="ARBA" id="ARBA00022833"/>
    </source>
</evidence>
<accession>A0ABU7M0M9</accession>
<feature type="chain" id="PRO_5046906165" description="Carboxypeptidase Q" evidence="21">
    <location>
        <begin position="21"/>
        <end position="495"/>
    </location>
</feature>
<evidence type="ECO:0000256" key="19">
    <source>
        <dbReference type="ARBA" id="ARBA00025833"/>
    </source>
</evidence>
<keyword evidence="11" id="KW-0378">Hydrolase</keyword>
<evidence type="ECO:0000256" key="16">
    <source>
        <dbReference type="ARBA" id="ARBA00023145"/>
    </source>
</evidence>
<keyword evidence="8" id="KW-0645">Protease</keyword>
<evidence type="ECO:0000256" key="15">
    <source>
        <dbReference type="ARBA" id="ARBA00023049"/>
    </source>
</evidence>
<keyword evidence="18" id="KW-0458">Lysosome</keyword>
<dbReference type="RefSeq" id="WP_330196651.1">
    <property type="nucleotide sequence ID" value="NZ_JAZDRO010000004.1"/>
</dbReference>
<evidence type="ECO:0000256" key="17">
    <source>
        <dbReference type="ARBA" id="ARBA00023180"/>
    </source>
</evidence>
<sequence>MNCGLPGLALAFGLATAAHAVQDTARFDFTDQQEAHAEALAETALDSDLAWDILESLTTEVGPRLGGSPQEAVAREWAVRMLEANGFSNVRIEPFDMPYWERGPLHVELTAPFPQRLYATDLGGSASGPEGGIDAGIAFFDSFDDLQQSPGGNSLDGMVVYIDDRMVAAQTGAGYGPANDKRRFGWLEAQARGATALLIRSVGTDSHRMPHTGTISTPNATSELSQAARDYLDAEYPDYLENPARSRIPAIALSGPDADQVERIHEMGEAMRVRIEANSGWQETAQSGNVVGEIPGTDLADEIILIGAHLDSWDEGTGAVDDGAGVAIVTAAARLIADAGDAPRRTIRVVLFGAEEVGLLGAFAYARENAGEIGNIVLASESDFGAGPVWRFSSGVSDEATPVFDAIGRNITELGIIRGDRNARGGGPDIIPLAMAGVPVFRLEQVGTDYFDLHHTPDDTLDKVDPDALAQNVAAWAATVYLAAQADTDFRTQDE</sequence>
<evidence type="ECO:0000256" key="9">
    <source>
        <dbReference type="ARBA" id="ARBA00022723"/>
    </source>
</evidence>
<keyword evidence="7" id="KW-0121">Carboxypeptidase</keyword>
<dbReference type="InterPro" id="IPR007484">
    <property type="entry name" value="Peptidase_M28"/>
</dbReference>
<evidence type="ECO:0000256" key="10">
    <source>
        <dbReference type="ARBA" id="ARBA00022729"/>
    </source>
</evidence>
<dbReference type="Pfam" id="PF04389">
    <property type="entry name" value="Peptidase_M28"/>
    <property type="match status" value="1"/>
</dbReference>
<evidence type="ECO:0000256" key="12">
    <source>
        <dbReference type="ARBA" id="ARBA00022824"/>
    </source>
</evidence>
<dbReference type="InterPro" id="IPR039866">
    <property type="entry name" value="CPQ"/>
</dbReference>
<feature type="domain" description="Peptidase M28" evidence="22">
    <location>
        <begin position="289"/>
        <end position="479"/>
    </location>
</feature>
<evidence type="ECO:0000313" key="24">
    <source>
        <dbReference type="Proteomes" id="UP001310692"/>
    </source>
</evidence>
<keyword evidence="13" id="KW-0862">Zinc</keyword>
<keyword evidence="9" id="KW-0479">Metal-binding</keyword>
<dbReference type="Proteomes" id="UP001310692">
    <property type="component" value="Unassembled WGS sequence"/>
</dbReference>
<evidence type="ECO:0000256" key="11">
    <source>
        <dbReference type="ARBA" id="ARBA00022801"/>
    </source>
</evidence>
<keyword evidence="24" id="KW-1185">Reference proteome</keyword>
<keyword evidence="6" id="KW-0964">Secreted</keyword>
<organism evidence="23 24">
    <name type="scientific">Hyphobacterium marinum</name>
    <dbReference type="NCBI Taxonomy" id="3116574"/>
    <lineage>
        <taxon>Bacteria</taxon>
        <taxon>Pseudomonadati</taxon>
        <taxon>Pseudomonadota</taxon>
        <taxon>Alphaproteobacteria</taxon>
        <taxon>Maricaulales</taxon>
        <taxon>Maricaulaceae</taxon>
        <taxon>Hyphobacterium</taxon>
    </lineage>
</organism>
<evidence type="ECO:0000256" key="18">
    <source>
        <dbReference type="ARBA" id="ARBA00023228"/>
    </source>
</evidence>
<dbReference type="Gene3D" id="3.50.30.30">
    <property type="match status" value="1"/>
</dbReference>
<evidence type="ECO:0000256" key="20">
    <source>
        <dbReference type="ARBA" id="ARBA00033328"/>
    </source>
</evidence>
<evidence type="ECO:0000256" key="21">
    <source>
        <dbReference type="SAM" id="SignalP"/>
    </source>
</evidence>
<proteinExistence type="predicted"/>
<evidence type="ECO:0000256" key="14">
    <source>
        <dbReference type="ARBA" id="ARBA00023034"/>
    </source>
</evidence>
<evidence type="ECO:0000256" key="1">
    <source>
        <dbReference type="ARBA" id="ARBA00004240"/>
    </source>
</evidence>
<evidence type="ECO:0000313" key="23">
    <source>
        <dbReference type="EMBL" id="MEE2567092.1"/>
    </source>
</evidence>
<feature type="signal peptide" evidence="21">
    <location>
        <begin position="1"/>
        <end position="20"/>
    </location>
</feature>
<dbReference type="PANTHER" id="PTHR12053">
    <property type="entry name" value="PROTEASE FAMILY M28 PLASMA GLUTAMATE CARBOXYPEPTIDASE-RELATED"/>
    <property type="match status" value="1"/>
</dbReference>